<proteinExistence type="predicted"/>
<evidence type="ECO:0000313" key="1">
    <source>
        <dbReference type="EMBL" id="OTX84806.1"/>
    </source>
</evidence>
<sequence>MCTVKNEFKKAGNKKVSYDYFIAKKVRISSEINVYTEKNEFKKAGNKKVSYDYSIEKKVENQLEVKKRYYIIFMF</sequence>
<gene>
    <name evidence="1" type="ORF">BK730_23800</name>
</gene>
<protein>
    <submittedName>
        <fullName evidence="1">Uncharacterized protein</fullName>
    </submittedName>
</protein>
<evidence type="ECO:0000313" key="2">
    <source>
        <dbReference type="Proteomes" id="UP000194945"/>
    </source>
</evidence>
<dbReference type="AlphaFoldDB" id="A0A242Z045"/>
<accession>A0A242Z045</accession>
<reference evidence="1 2" key="1">
    <citation type="submission" date="2016-10" db="EMBL/GenBank/DDBJ databases">
        <title>Comparative genomics of Bacillus thuringiensis reveals a path to pathogens against multiple invertebrate hosts.</title>
        <authorList>
            <person name="Zheng J."/>
            <person name="Gao Q."/>
            <person name="Liu H."/>
            <person name="Peng D."/>
            <person name="Ruan L."/>
            <person name="Sun M."/>
        </authorList>
    </citation>
    <scope>NUCLEOTIDE SEQUENCE [LARGE SCALE GENOMIC DNA]</scope>
    <source>
        <strain evidence="1">BGSC 4BK1</strain>
    </source>
</reference>
<organism evidence="1 2">
    <name type="scientific">Bacillus wiedmannii</name>
    <dbReference type="NCBI Taxonomy" id="1890302"/>
    <lineage>
        <taxon>Bacteria</taxon>
        <taxon>Bacillati</taxon>
        <taxon>Bacillota</taxon>
        <taxon>Bacilli</taxon>
        <taxon>Bacillales</taxon>
        <taxon>Bacillaceae</taxon>
        <taxon>Bacillus</taxon>
        <taxon>Bacillus cereus group</taxon>
    </lineage>
</organism>
<comment type="caution">
    <text evidence="1">The sequence shown here is derived from an EMBL/GenBank/DDBJ whole genome shotgun (WGS) entry which is preliminary data.</text>
</comment>
<dbReference type="Proteomes" id="UP000194945">
    <property type="component" value="Unassembled WGS sequence"/>
</dbReference>
<name>A0A242Z045_9BACI</name>
<dbReference type="EMBL" id="NFDE01000063">
    <property type="protein sequence ID" value="OTX84806.1"/>
    <property type="molecule type" value="Genomic_DNA"/>
</dbReference>